<dbReference type="EC" id="1.8.1.8" evidence="1"/>
<feature type="domain" description="Thioredoxin-like fold" evidence="7">
    <location>
        <begin position="362"/>
        <end position="456"/>
    </location>
</feature>
<evidence type="ECO:0000256" key="6">
    <source>
        <dbReference type="ARBA" id="ARBA00047804"/>
    </source>
</evidence>
<gene>
    <name evidence="8" type="ORF">MUK42_04474</name>
</gene>
<dbReference type="PANTHER" id="PTHR13871:SF96">
    <property type="entry name" value="THIOREDOXIN DOMAIN-CONTAINING PROTEIN"/>
    <property type="match status" value="1"/>
</dbReference>
<evidence type="ECO:0000256" key="3">
    <source>
        <dbReference type="ARBA" id="ARBA00023002"/>
    </source>
</evidence>
<dbReference type="OrthoDB" id="409136at2759"/>
<feature type="domain" description="Thioredoxin-like fold" evidence="7">
    <location>
        <begin position="51"/>
        <end position="125"/>
    </location>
</feature>
<sequence>MAEEKWHYNVVSLLSGTEWDFLIRNNGEKVAISSLDGRKFGLFLSEIHYDRIVTDDLIKVYNQLSSEGRDFEIVFVSCDSCEETFNMYFSDMPWLAVPFADSDTRERLHDHFGSFTEYYPDLLVIYDAAIGMVVNEEGLRAVAKYGVNGYPFTVKRYYELEAAAKKEQSLRSLLVSSSRDYLISNDGSKVAVSDLEGKIVAFYFWFNIPDKDGGPDKLTRVLAEIYRKLKEAGESFEVVLVPLDDNKSSYEQGLASMPWLAIPFEDEGCERLIRYFELWPFHLPTVLVIGADGKIMLKNYDSLIDDYGVLAWEAFPFSEEQLDLLPEKARAAQTLESLLVAGDLDYVIGKEGLKVPVKELVGKTILLFFAMNGSIWCQKFLPMLIEAYHKIKRMDSAFEVIYVPMGDMNTDPGAFEFFLRMPWLAVPVGDERIGSLENTLEVGYVNTMVVIGPTGQTITNNAATSLERYGADAYPFSGERIKEVEMAQTLESLLVAGDLDYVIGKEGLKVMNRAYSESTAGHRRWLIYRHSCFTGSSEGACWQDHPPLLLGSRVRYMPRISSHLIEEYHKIKRMDSAFEVVNISMDKDQDSFEEFFSGMPWLALPFGDERKKSLERTFGGGIFLPYLFVIGPTGRISTRNAKRSLATHGADAYPFSEERIKELDQKIDEMANGWPEKRKHELHKHRSRRLGRCMHL</sequence>
<proteinExistence type="predicted"/>
<evidence type="ECO:0000256" key="1">
    <source>
        <dbReference type="ARBA" id="ARBA00012612"/>
    </source>
</evidence>
<dbReference type="PANTHER" id="PTHR13871">
    <property type="entry name" value="THIOREDOXIN"/>
    <property type="match status" value="1"/>
</dbReference>
<dbReference type="InterPro" id="IPR052259">
    <property type="entry name" value="Nucleoredoxin-like"/>
</dbReference>
<evidence type="ECO:0000313" key="9">
    <source>
        <dbReference type="Proteomes" id="UP001055439"/>
    </source>
</evidence>
<feature type="domain" description="Thioredoxin-like fold" evidence="7">
    <location>
        <begin position="559"/>
        <end position="636"/>
    </location>
</feature>
<accession>A0A9E7KA16</accession>
<dbReference type="Gene3D" id="3.40.30.10">
    <property type="entry name" value="Glutaredoxin"/>
    <property type="match status" value="4"/>
</dbReference>
<dbReference type="AlphaFoldDB" id="A0A9E7KA16"/>
<keyword evidence="9" id="KW-1185">Reference proteome</keyword>
<evidence type="ECO:0000259" key="7">
    <source>
        <dbReference type="Pfam" id="PF13905"/>
    </source>
</evidence>
<dbReference type="SUPFAM" id="SSF52833">
    <property type="entry name" value="Thioredoxin-like"/>
    <property type="match status" value="3"/>
</dbReference>
<protein>
    <recommendedName>
        <fullName evidence="1">protein-disulfide reductase</fullName>
        <ecNumber evidence="1">1.8.1.8</ecNumber>
    </recommendedName>
</protein>
<dbReference type="GO" id="GO:0047134">
    <property type="term" value="F:protein-disulfide reductase [NAD(P)H] activity"/>
    <property type="evidence" value="ECO:0007669"/>
    <property type="project" value="UniProtKB-EC"/>
</dbReference>
<keyword evidence="3" id="KW-0560">Oxidoreductase</keyword>
<evidence type="ECO:0000256" key="5">
    <source>
        <dbReference type="ARBA" id="ARBA00047388"/>
    </source>
</evidence>
<dbReference type="EMBL" id="CP097508">
    <property type="protein sequence ID" value="URE12353.1"/>
    <property type="molecule type" value="Genomic_DNA"/>
</dbReference>
<comment type="catalytic activity">
    <reaction evidence="5">
        <text>[protein]-dithiol + NAD(+) = [protein]-disulfide + NADH + H(+)</text>
        <dbReference type="Rhea" id="RHEA:18749"/>
        <dbReference type="Rhea" id="RHEA-COMP:10593"/>
        <dbReference type="Rhea" id="RHEA-COMP:10594"/>
        <dbReference type="ChEBI" id="CHEBI:15378"/>
        <dbReference type="ChEBI" id="CHEBI:29950"/>
        <dbReference type="ChEBI" id="CHEBI:50058"/>
        <dbReference type="ChEBI" id="CHEBI:57540"/>
        <dbReference type="ChEBI" id="CHEBI:57945"/>
        <dbReference type="EC" id="1.8.1.8"/>
    </reaction>
</comment>
<comment type="catalytic activity">
    <reaction evidence="6">
        <text>[protein]-dithiol + NADP(+) = [protein]-disulfide + NADPH + H(+)</text>
        <dbReference type="Rhea" id="RHEA:18753"/>
        <dbReference type="Rhea" id="RHEA-COMP:10593"/>
        <dbReference type="Rhea" id="RHEA-COMP:10594"/>
        <dbReference type="ChEBI" id="CHEBI:15378"/>
        <dbReference type="ChEBI" id="CHEBI:29950"/>
        <dbReference type="ChEBI" id="CHEBI:50058"/>
        <dbReference type="ChEBI" id="CHEBI:57783"/>
        <dbReference type="ChEBI" id="CHEBI:58349"/>
        <dbReference type="EC" id="1.8.1.8"/>
    </reaction>
</comment>
<name>A0A9E7KA16_9LILI</name>
<feature type="domain" description="Thioredoxin-like fold" evidence="7">
    <location>
        <begin position="197"/>
        <end position="295"/>
    </location>
</feature>
<dbReference type="InterPro" id="IPR036249">
    <property type="entry name" value="Thioredoxin-like_sf"/>
</dbReference>
<dbReference type="Proteomes" id="UP001055439">
    <property type="component" value="Chromosome 6"/>
</dbReference>
<reference evidence="8" key="1">
    <citation type="submission" date="2022-05" db="EMBL/GenBank/DDBJ databases">
        <title>The Musa troglodytarum L. genome provides insights into the mechanism of non-climacteric behaviour and enrichment of carotenoids.</title>
        <authorList>
            <person name="Wang J."/>
        </authorList>
    </citation>
    <scope>NUCLEOTIDE SEQUENCE</scope>
    <source>
        <tissue evidence="8">Leaf</tissue>
    </source>
</reference>
<keyword evidence="4" id="KW-0520">NAD</keyword>
<evidence type="ECO:0000256" key="2">
    <source>
        <dbReference type="ARBA" id="ARBA00022737"/>
    </source>
</evidence>
<dbReference type="InterPro" id="IPR012336">
    <property type="entry name" value="Thioredoxin-like_fold"/>
</dbReference>
<keyword evidence="2" id="KW-0677">Repeat</keyword>
<organism evidence="8 9">
    <name type="scientific">Musa troglodytarum</name>
    <name type="common">fe'i banana</name>
    <dbReference type="NCBI Taxonomy" id="320322"/>
    <lineage>
        <taxon>Eukaryota</taxon>
        <taxon>Viridiplantae</taxon>
        <taxon>Streptophyta</taxon>
        <taxon>Embryophyta</taxon>
        <taxon>Tracheophyta</taxon>
        <taxon>Spermatophyta</taxon>
        <taxon>Magnoliopsida</taxon>
        <taxon>Liliopsida</taxon>
        <taxon>Zingiberales</taxon>
        <taxon>Musaceae</taxon>
        <taxon>Musa</taxon>
    </lineage>
</organism>
<evidence type="ECO:0000313" key="8">
    <source>
        <dbReference type="EMBL" id="URE12353.1"/>
    </source>
</evidence>
<dbReference type="Pfam" id="PF13905">
    <property type="entry name" value="Thioredoxin_8"/>
    <property type="match status" value="4"/>
</dbReference>
<evidence type="ECO:0000256" key="4">
    <source>
        <dbReference type="ARBA" id="ARBA00023027"/>
    </source>
</evidence>